<evidence type="ECO:0000313" key="3">
    <source>
        <dbReference type="EMBL" id="MDI3402351.1"/>
    </source>
</evidence>
<dbReference type="RefSeq" id="WP_282540310.1">
    <property type="nucleotide sequence ID" value="NZ_JASCIQ010000001.1"/>
</dbReference>
<keyword evidence="2" id="KW-0732">Signal</keyword>
<keyword evidence="4" id="KW-1185">Reference proteome</keyword>
<reference evidence="3 4" key="1">
    <citation type="submission" date="2023-05" db="EMBL/GenBank/DDBJ databases">
        <title>Draft genome sequence of Streptomyces sp. B-S-A6 isolated from a cave soil in Thailand.</title>
        <authorList>
            <person name="Chamroensaksri N."/>
            <person name="Muangham S."/>
        </authorList>
    </citation>
    <scope>NUCLEOTIDE SEQUENCE [LARGE SCALE GENOMIC DNA]</scope>
    <source>
        <strain evidence="3 4">B-S-A6</strain>
    </source>
</reference>
<evidence type="ECO:0000256" key="1">
    <source>
        <dbReference type="SAM" id="Phobius"/>
    </source>
</evidence>
<name>A0ABT6S2N6_9ACTN</name>
<protein>
    <recommendedName>
        <fullName evidence="5">PDGLE domain-containing protein</fullName>
    </recommendedName>
</protein>
<evidence type="ECO:0008006" key="5">
    <source>
        <dbReference type="Google" id="ProtNLM"/>
    </source>
</evidence>
<keyword evidence="1" id="KW-0812">Transmembrane</keyword>
<feature type="transmembrane region" description="Helical" evidence="1">
    <location>
        <begin position="73"/>
        <end position="93"/>
    </location>
</feature>
<accession>A0ABT6S2N6</accession>
<proteinExistence type="predicted"/>
<evidence type="ECO:0000256" key="2">
    <source>
        <dbReference type="SAM" id="SignalP"/>
    </source>
</evidence>
<sequence length="106" mass="11122">MRFPARSTLSLATLACGGLAVWAATAQYKAKQCLDGELHSALRGASITEQGCEMTTASGSTILVPISGPPFEAALAGAAGFVVLGVAAWVVFLRHARRVRNQQQHQ</sequence>
<keyword evidence="1" id="KW-1133">Transmembrane helix</keyword>
<feature type="signal peptide" evidence="2">
    <location>
        <begin position="1"/>
        <end position="26"/>
    </location>
</feature>
<evidence type="ECO:0000313" key="4">
    <source>
        <dbReference type="Proteomes" id="UP001223978"/>
    </source>
</evidence>
<gene>
    <name evidence="3" type="ORF">QIS96_00675</name>
</gene>
<keyword evidence="1" id="KW-0472">Membrane</keyword>
<organism evidence="3 4">
    <name type="scientific">Streptomyces cavernicola</name>
    <dbReference type="NCBI Taxonomy" id="3043613"/>
    <lineage>
        <taxon>Bacteria</taxon>
        <taxon>Bacillati</taxon>
        <taxon>Actinomycetota</taxon>
        <taxon>Actinomycetes</taxon>
        <taxon>Kitasatosporales</taxon>
        <taxon>Streptomycetaceae</taxon>
        <taxon>Streptomyces</taxon>
    </lineage>
</organism>
<feature type="chain" id="PRO_5045646726" description="PDGLE domain-containing protein" evidence="2">
    <location>
        <begin position="27"/>
        <end position="106"/>
    </location>
</feature>
<dbReference type="Proteomes" id="UP001223978">
    <property type="component" value="Unassembled WGS sequence"/>
</dbReference>
<dbReference type="EMBL" id="JASCIQ010000001">
    <property type="protein sequence ID" value="MDI3402351.1"/>
    <property type="molecule type" value="Genomic_DNA"/>
</dbReference>
<comment type="caution">
    <text evidence="3">The sequence shown here is derived from an EMBL/GenBank/DDBJ whole genome shotgun (WGS) entry which is preliminary data.</text>
</comment>